<dbReference type="Pfam" id="PF01391">
    <property type="entry name" value="Collagen"/>
    <property type="match status" value="1"/>
</dbReference>
<protein>
    <recommendedName>
        <fullName evidence="5">C1q domain-containing protein</fullName>
    </recommendedName>
</protein>
<accession>A0A672K522</accession>
<dbReference type="InParanoid" id="A0A672K522"/>
<dbReference type="Ensembl" id="ENSSGRT00000004715.1">
    <property type="protein sequence ID" value="ENSSGRP00000004348.1"/>
    <property type="gene ID" value="ENSSGRG00000002709.1"/>
</dbReference>
<evidence type="ECO:0000313" key="3">
    <source>
        <dbReference type="Ensembl" id="ENSSGRP00000004348.1"/>
    </source>
</evidence>
<sequence>LSFMSTFKQAILTCQLLPQSLFLYFLNYCFLYQQLGVTGDPGHNGPTGDPGKPGDQGPSGLPGSRGLHGERGVPGMPGIQGPSVSVERHQQNLKNNFQHRIPNLHYPTNNSVQHFFASNTTKPKCYTSQTGCNIACRAQHNRKTLAENILNFLFKCVFLIFMIWLSRVVIEGKDSSHSPLENRLDVEIWSLGHFENWSTDECPPLGCYLNDIFRTPSEM</sequence>
<dbReference type="Proteomes" id="UP000472262">
    <property type="component" value="Unassembled WGS sequence"/>
</dbReference>
<dbReference type="PANTHER" id="PTHR24637">
    <property type="entry name" value="COLLAGEN"/>
    <property type="match status" value="1"/>
</dbReference>
<keyword evidence="2" id="KW-1133">Transmembrane helix</keyword>
<keyword evidence="2" id="KW-0472">Membrane</keyword>
<feature type="transmembrane region" description="Helical" evidence="2">
    <location>
        <begin position="149"/>
        <end position="170"/>
    </location>
</feature>
<evidence type="ECO:0008006" key="5">
    <source>
        <dbReference type="Google" id="ProtNLM"/>
    </source>
</evidence>
<evidence type="ECO:0000256" key="2">
    <source>
        <dbReference type="SAM" id="Phobius"/>
    </source>
</evidence>
<reference evidence="3" key="1">
    <citation type="submission" date="2025-08" db="UniProtKB">
        <authorList>
            <consortium name="Ensembl"/>
        </authorList>
    </citation>
    <scope>IDENTIFICATION</scope>
</reference>
<keyword evidence="4" id="KW-1185">Reference proteome</keyword>
<evidence type="ECO:0000256" key="1">
    <source>
        <dbReference type="SAM" id="MobiDB-lite"/>
    </source>
</evidence>
<dbReference type="PANTHER" id="PTHR24637:SF377">
    <property type="entry name" value="COLLAGEN TYPE IX ALPHA 1 CHAIN"/>
    <property type="match status" value="1"/>
</dbReference>
<dbReference type="AlphaFoldDB" id="A0A672K522"/>
<proteinExistence type="predicted"/>
<evidence type="ECO:0000313" key="4">
    <source>
        <dbReference type="Proteomes" id="UP000472262"/>
    </source>
</evidence>
<organism evidence="3 4">
    <name type="scientific">Sinocyclocheilus grahami</name>
    <name type="common">Dianchi golden-line fish</name>
    <name type="synonym">Barbus grahami</name>
    <dbReference type="NCBI Taxonomy" id="75366"/>
    <lineage>
        <taxon>Eukaryota</taxon>
        <taxon>Metazoa</taxon>
        <taxon>Chordata</taxon>
        <taxon>Craniata</taxon>
        <taxon>Vertebrata</taxon>
        <taxon>Euteleostomi</taxon>
        <taxon>Actinopterygii</taxon>
        <taxon>Neopterygii</taxon>
        <taxon>Teleostei</taxon>
        <taxon>Ostariophysi</taxon>
        <taxon>Cypriniformes</taxon>
        <taxon>Cyprinidae</taxon>
        <taxon>Cyprininae</taxon>
        <taxon>Sinocyclocheilus</taxon>
    </lineage>
</organism>
<name>A0A672K522_SINGR</name>
<reference evidence="3" key="2">
    <citation type="submission" date="2025-09" db="UniProtKB">
        <authorList>
            <consortium name="Ensembl"/>
        </authorList>
    </citation>
    <scope>IDENTIFICATION</scope>
</reference>
<keyword evidence="2" id="KW-0812">Transmembrane</keyword>
<feature type="region of interest" description="Disordered" evidence="1">
    <location>
        <begin position="41"/>
        <end position="82"/>
    </location>
</feature>
<dbReference type="InterPro" id="IPR008160">
    <property type="entry name" value="Collagen"/>
</dbReference>